<reference evidence="2 3" key="1">
    <citation type="submission" date="2018-07" db="EMBL/GenBank/DDBJ databases">
        <title>Genetic characterization of Mycoplasma hyopneumoniae, M. hyorhinis and M. flocculare isolates through whole genome sequencing analysis: comparative analysis of sequence types and putative genes involved in virulence.</title>
        <authorList>
            <person name="Fourour S."/>
            <person name="Lucas P."/>
            <person name="Touzain F."/>
            <person name="Tocqueville V."/>
            <person name="Kempf I."/>
            <person name="Marois-Crehan C."/>
        </authorList>
    </citation>
    <scope>NUCLEOTIDE SEQUENCE [LARGE SCALE GENOMIC DNA]</scope>
    <source>
        <strain evidence="2 3">MHR389</strain>
    </source>
</reference>
<accession>A0ABD6IE68</accession>
<evidence type="ECO:0000256" key="1">
    <source>
        <dbReference type="SAM" id="Coils"/>
    </source>
</evidence>
<organism evidence="2 3">
    <name type="scientific">Mesomycoplasma hyorhinis</name>
    <name type="common">Mycoplasma hyorhinis</name>
    <dbReference type="NCBI Taxonomy" id="2100"/>
    <lineage>
        <taxon>Bacteria</taxon>
        <taxon>Bacillati</taxon>
        <taxon>Mycoplasmatota</taxon>
        <taxon>Mycoplasmoidales</taxon>
        <taxon>Metamycoplasmataceae</taxon>
        <taxon>Mesomycoplasma</taxon>
    </lineage>
</organism>
<sequence length="216" mass="26112">MKKSLSIIYLFLEYWSLTKHVEDLKDKYKELKNSLNEIVYTFKNKDISKLQQEQIFSFKKNCEMEIIKFNNFINEVETFCTKNKAFVDVSEIKEFSNEILHISDVYQQDLGKEYAFLANKINTEMEICLSDSKIENINIEIDALVKQKAITNEEGRILKDLRRWRNEISHKSVENKKFTIEEYRKYLLLFRDLKHITNKINTFRIEEEKRRKLEEK</sequence>
<dbReference type="Proteomes" id="UP001193384">
    <property type="component" value="Unassembled WGS sequence"/>
</dbReference>
<evidence type="ECO:0000313" key="3">
    <source>
        <dbReference type="Proteomes" id="UP001193384"/>
    </source>
</evidence>
<feature type="coiled-coil region" evidence="1">
    <location>
        <begin position="14"/>
        <end position="41"/>
    </location>
</feature>
<evidence type="ECO:0000313" key="2">
    <source>
        <dbReference type="EMBL" id="MXR43401.1"/>
    </source>
</evidence>
<dbReference type="EMBL" id="QQQW01000001">
    <property type="protein sequence ID" value="MXR43401.1"/>
    <property type="molecule type" value="Genomic_DNA"/>
</dbReference>
<keyword evidence="1" id="KW-0175">Coiled coil</keyword>
<comment type="caution">
    <text evidence="2">The sequence shown here is derived from an EMBL/GenBank/DDBJ whole genome shotgun (WGS) entry which is preliminary data.</text>
</comment>
<name>A0ABD6IE68_MESHY</name>
<gene>
    <name evidence="2" type="ORF">DR101_00270</name>
</gene>
<proteinExistence type="predicted"/>
<dbReference type="RefSeq" id="WP_014335776.1">
    <property type="nucleotide sequence ID" value="NZ_QQQZ01000001.1"/>
</dbReference>
<dbReference type="AlphaFoldDB" id="A0ABD6IE68"/>
<protein>
    <submittedName>
        <fullName evidence="2">Uncharacterized protein</fullName>
    </submittedName>
</protein>